<sequence>MADKCNDKPLYYGDVDVWKNRTAVSRCLPSYPTGYSLVLLAEYFPVMHRESADFMCAEPKQGNVASLVKRISSELKSKCANAGDPGCRRMVSQVRIPILSEQNGYVLSSQSSMSIPVDLLFQLLRNLVEF</sequence>
<protein>
    <submittedName>
        <fullName evidence="2">Uncharacterized protein</fullName>
    </submittedName>
</protein>
<reference evidence="2" key="1">
    <citation type="submission" date="2019-12" db="UniProtKB">
        <authorList>
            <consortium name="WormBaseParasite"/>
        </authorList>
    </citation>
    <scope>IDENTIFICATION</scope>
</reference>
<accession>A0A5S6Q488</accession>
<evidence type="ECO:0000313" key="1">
    <source>
        <dbReference type="Proteomes" id="UP000046395"/>
    </source>
</evidence>
<organism evidence="1 2">
    <name type="scientific">Trichuris muris</name>
    <name type="common">Mouse whipworm</name>
    <dbReference type="NCBI Taxonomy" id="70415"/>
    <lineage>
        <taxon>Eukaryota</taxon>
        <taxon>Metazoa</taxon>
        <taxon>Ecdysozoa</taxon>
        <taxon>Nematoda</taxon>
        <taxon>Enoplea</taxon>
        <taxon>Dorylaimia</taxon>
        <taxon>Trichinellida</taxon>
        <taxon>Trichuridae</taxon>
        <taxon>Trichuris</taxon>
    </lineage>
</organism>
<dbReference type="Proteomes" id="UP000046395">
    <property type="component" value="Unassembled WGS sequence"/>
</dbReference>
<keyword evidence="1" id="KW-1185">Reference proteome</keyword>
<dbReference type="AlphaFoldDB" id="A0A5S6Q488"/>
<proteinExistence type="predicted"/>
<name>A0A5S6Q488_TRIMR</name>
<evidence type="ECO:0000313" key="2">
    <source>
        <dbReference type="WBParaSite" id="TMUE_0000001767.1"/>
    </source>
</evidence>
<dbReference type="WBParaSite" id="TMUE_0000001767.1">
    <property type="protein sequence ID" value="TMUE_0000001767.1"/>
    <property type="gene ID" value="WBGene00297642"/>
</dbReference>